<comment type="caution">
    <text evidence="2">The sequence shown here is derived from an EMBL/GenBank/DDBJ whole genome shotgun (WGS) entry which is preliminary data.</text>
</comment>
<keyword evidence="3" id="KW-1185">Reference proteome</keyword>
<protein>
    <submittedName>
        <fullName evidence="2">Uncharacterized protein</fullName>
    </submittedName>
</protein>
<accession>A0ABP7CL31</accession>
<evidence type="ECO:0000256" key="1">
    <source>
        <dbReference type="SAM" id="MobiDB-lite"/>
    </source>
</evidence>
<dbReference type="Proteomes" id="UP001501536">
    <property type="component" value="Unassembled WGS sequence"/>
</dbReference>
<reference evidence="3" key="1">
    <citation type="journal article" date="2019" name="Int. J. Syst. Evol. Microbiol.">
        <title>The Global Catalogue of Microorganisms (GCM) 10K type strain sequencing project: providing services to taxonomists for standard genome sequencing and annotation.</title>
        <authorList>
            <consortium name="The Broad Institute Genomics Platform"/>
            <consortium name="The Broad Institute Genome Sequencing Center for Infectious Disease"/>
            <person name="Wu L."/>
            <person name="Ma J."/>
        </authorList>
    </citation>
    <scope>NUCLEOTIDE SEQUENCE [LARGE SCALE GENOMIC DNA]</scope>
    <source>
        <strain evidence="3">JCM 16961</strain>
    </source>
</reference>
<evidence type="ECO:0000313" key="2">
    <source>
        <dbReference type="EMBL" id="GAA3692299.1"/>
    </source>
</evidence>
<feature type="region of interest" description="Disordered" evidence="1">
    <location>
        <begin position="1"/>
        <end position="57"/>
    </location>
</feature>
<name>A0ABP7CL31_9MICC</name>
<proteinExistence type="predicted"/>
<sequence length="57" mass="5719">MHTASPGTPKGSEPDGGLTILWHTIGPDASPACTVGSHSDVGFRGPADTRRGGPPNP</sequence>
<dbReference type="EMBL" id="BAABCJ010000001">
    <property type="protein sequence ID" value="GAA3692299.1"/>
    <property type="molecule type" value="Genomic_DNA"/>
</dbReference>
<organism evidence="2 3">
    <name type="scientific">Zhihengliuella alba</name>
    <dbReference type="NCBI Taxonomy" id="547018"/>
    <lineage>
        <taxon>Bacteria</taxon>
        <taxon>Bacillati</taxon>
        <taxon>Actinomycetota</taxon>
        <taxon>Actinomycetes</taxon>
        <taxon>Micrococcales</taxon>
        <taxon>Micrococcaceae</taxon>
        <taxon>Zhihengliuella</taxon>
    </lineage>
</organism>
<evidence type="ECO:0000313" key="3">
    <source>
        <dbReference type="Proteomes" id="UP001501536"/>
    </source>
</evidence>
<gene>
    <name evidence="2" type="ORF">GCM10022377_00800</name>
</gene>